<proteinExistence type="inferred from homology"/>
<name>A0A839N9C8_9MICO</name>
<dbReference type="PANTHER" id="PTHR30061">
    <property type="entry name" value="MALTOSE-BINDING PERIPLASMIC PROTEIN"/>
    <property type="match status" value="1"/>
</dbReference>
<dbReference type="GO" id="GO:0015144">
    <property type="term" value="F:carbohydrate transmembrane transporter activity"/>
    <property type="evidence" value="ECO:0007669"/>
    <property type="project" value="InterPro"/>
</dbReference>
<evidence type="ECO:0000256" key="3">
    <source>
        <dbReference type="ARBA" id="ARBA00022597"/>
    </source>
</evidence>
<dbReference type="Gene3D" id="3.40.190.10">
    <property type="entry name" value="Periplasmic binding protein-like II"/>
    <property type="match status" value="2"/>
</dbReference>
<feature type="region of interest" description="Disordered" evidence="5">
    <location>
        <begin position="20"/>
        <end position="66"/>
    </location>
</feature>
<evidence type="ECO:0000256" key="2">
    <source>
        <dbReference type="ARBA" id="ARBA00022448"/>
    </source>
</evidence>
<dbReference type="Pfam" id="PF13416">
    <property type="entry name" value="SBP_bac_8"/>
    <property type="match status" value="1"/>
</dbReference>
<keyword evidence="2" id="KW-0813">Transport</keyword>
<evidence type="ECO:0000313" key="7">
    <source>
        <dbReference type="EMBL" id="MBB2892773.1"/>
    </source>
</evidence>
<gene>
    <name evidence="7" type="ORF">FHU39_002791</name>
</gene>
<dbReference type="InterPro" id="IPR006060">
    <property type="entry name" value="Maltose/Cyclodextrin-bd"/>
</dbReference>
<feature type="signal peptide" evidence="6">
    <location>
        <begin position="1"/>
        <end position="19"/>
    </location>
</feature>
<sequence length="446" mass="45704">MIKRTLAVALASATALTLAGCGGSSSGGSKSSAAGTDAGTSAAATGGSKSTAAAAPTEVSTKNPSRDKNADLVIWADATSAPYVRQLATQFGKANGIKVAVQIANDVRGQYETAFKAGQAPDVIVGANDWTGELVANGAIAPVQLPANVASGFNKQAIAATKFNNQTYAVPYGVENLALVRNTELAPTAPKTMDELVSMGQKLKKDGKVTNILSDQVGKTGNAYNGYPFLSACGGGIFGTKANGDYDPSKVLVGSAGSIKGATEMANLGKVGALSTNIDSTNSDTLFATKKTAFEITGPWSIPAFKKAGIKYSIDPLPTVAGCGAMQPFLGVQMFFVSSKAKNATVAQTFVTSFLTTKSAQETLFKVGQRPPALTAAYDDVVKSDPDVAKWAAAAKGGKLMPNIPAMNSVWGPLGQAMADVVSGKSQPKARFDKAQQEIVKNIAKG</sequence>
<dbReference type="PANTHER" id="PTHR30061:SF50">
    <property type="entry name" value="MALTOSE_MALTODEXTRIN-BINDING PERIPLASMIC PROTEIN"/>
    <property type="match status" value="1"/>
</dbReference>
<evidence type="ECO:0000256" key="1">
    <source>
        <dbReference type="ARBA" id="ARBA00008520"/>
    </source>
</evidence>
<dbReference type="GO" id="GO:0042956">
    <property type="term" value="P:maltodextrin transmembrane transport"/>
    <property type="evidence" value="ECO:0007669"/>
    <property type="project" value="TreeGrafter"/>
</dbReference>
<dbReference type="Proteomes" id="UP000559182">
    <property type="component" value="Unassembled WGS sequence"/>
</dbReference>
<comment type="caution">
    <text evidence="7">The sequence shown here is derived from an EMBL/GenBank/DDBJ whole genome shotgun (WGS) entry which is preliminary data.</text>
</comment>
<evidence type="ECO:0000256" key="6">
    <source>
        <dbReference type="SAM" id="SignalP"/>
    </source>
</evidence>
<dbReference type="InterPro" id="IPR006059">
    <property type="entry name" value="SBP"/>
</dbReference>
<dbReference type="AlphaFoldDB" id="A0A839N9C8"/>
<feature type="chain" id="PRO_5038832250" evidence="6">
    <location>
        <begin position="20"/>
        <end position="446"/>
    </location>
</feature>
<dbReference type="GO" id="GO:1901982">
    <property type="term" value="F:maltose binding"/>
    <property type="evidence" value="ECO:0007669"/>
    <property type="project" value="TreeGrafter"/>
</dbReference>
<keyword evidence="8" id="KW-1185">Reference proteome</keyword>
<reference evidence="7 8" key="1">
    <citation type="submission" date="2020-08" db="EMBL/GenBank/DDBJ databases">
        <title>Sequencing the genomes of 1000 actinobacteria strains.</title>
        <authorList>
            <person name="Klenk H.-P."/>
        </authorList>
    </citation>
    <scope>NUCLEOTIDE SEQUENCE [LARGE SCALE GENOMIC DNA]</scope>
    <source>
        <strain evidence="7 8">DSM 105369</strain>
    </source>
</reference>
<evidence type="ECO:0000313" key="8">
    <source>
        <dbReference type="Proteomes" id="UP000559182"/>
    </source>
</evidence>
<feature type="compositionally biased region" description="Low complexity" evidence="5">
    <location>
        <begin position="27"/>
        <end position="55"/>
    </location>
</feature>
<dbReference type="CDD" id="cd13586">
    <property type="entry name" value="PBP2_Maltose_binding_like"/>
    <property type="match status" value="1"/>
</dbReference>
<evidence type="ECO:0000256" key="4">
    <source>
        <dbReference type="ARBA" id="ARBA00022729"/>
    </source>
</evidence>
<organism evidence="7 8">
    <name type="scientific">Flexivirga oryzae</name>
    <dbReference type="NCBI Taxonomy" id="1794944"/>
    <lineage>
        <taxon>Bacteria</taxon>
        <taxon>Bacillati</taxon>
        <taxon>Actinomycetota</taxon>
        <taxon>Actinomycetes</taxon>
        <taxon>Micrococcales</taxon>
        <taxon>Dermacoccaceae</taxon>
        <taxon>Flexivirga</taxon>
    </lineage>
</organism>
<dbReference type="RefSeq" id="WP_183321177.1">
    <property type="nucleotide sequence ID" value="NZ_JACHVQ010000002.1"/>
</dbReference>
<dbReference type="GO" id="GO:0055052">
    <property type="term" value="C:ATP-binding cassette (ABC) transporter complex, substrate-binding subunit-containing"/>
    <property type="evidence" value="ECO:0007669"/>
    <property type="project" value="TreeGrafter"/>
</dbReference>
<dbReference type="EMBL" id="JACHVQ010000002">
    <property type="protein sequence ID" value="MBB2892773.1"/>
    <property type="molecule type" value="Genomic_DNA"/>
</dbReference>
<dbReference type="PRINTS" id="PR00181">
    <property type="entry name" value="MALTOSEBP"/>
</dbReference>
<dbReference type="SUPFAM" id="SSF53850">
    <property type="entry name" value="Periplasmic binding protein-like II"/>
    <property type="match status" value="1"/>
</dbReference>
<protein>
    <submittedName>
        <fullName evidence="7">Arabinogalactan oligomer/maltooligosaccharide transport system substrate-binding protein</fullName>
    </submittedName>
</protein>
<accession>A0A839N9C8</accession>
<comment type="similarity">
    <text evidence="1">Belongs to the bacterial solute-binding protein 1 family.</text>
</comment>
<dbReference type="PROSITE" id="PS51257">
    <property type="entry name" value="PROKAR_LIPOPROTEIN"/>
    <property type="match status" value="1"/>
</dbReference>
<dbReference type="GO" id="GO:0015768">
    <property type="term" value="P:maltose transport"/>
    <property type="evidence" value="ECO:0007669"/>
    <property type="project" value="TreeGrafter"/>
</dbReference>
<evidence type="ECO:0000256" key="5">
    <source>
        <dbReference type="SAM" id="MobiDB-lite"/>
    </source>
</evidence>
<keyword evidence="4 6" id="KW-0732">Signal</keyword>
<keyword evidence="3" id="KW-0762">Sugar transport</keyword>